<proteinExistence type="predicted"/>
<dbReference type="EMBL" id="CAJHCQ010000014">
    <property type="protein sequence ID" value="CAD6549731.1"/>
    <property type="molecule type" value="Genomic_DNA"/>
</dbReference>
<protein>
    <submittedName>
        <fullName evidence="1">Uncharacterized protein</fullName>
    </submittedName>
</protein>
<gene>
    <name evidence="1" type="ORF">LMG27952_04894</name>
</gene>
<evidence type="ECO:0000313" key="1">
    <source>
        <dbReference type="EMBL" id="CAD6549731.1"/>
    </source>
</evidence>
<name>A0ABN7I5N2_9BURK</name>
<dbReference type="RefSeq" id="WP_201698474.1">
    <property type="nucleotide sequence ID" value="NZ_CAJHCQ010000014.1"/>
</dbReference>
<evidence type="ECO:0000313" key="2">
    <source>
        <dbReference type="Proteomes" id="UP000656319"/>
    </source>
</evidence>
<reference evidence="1 2" key="1">
    <citation type="submission" date="2020-10" db="EMBL/GenBank/DDBJ databases">
        <authorList>
            <person name="Peeters C."/>
        </authorList>
    </citation>
    <scope>NUCLEOTIDE SEQUENCE [LARGE SCALE GENOMIC DNA]</scope>
    <source>
        <strain evidence="1 2">LMG 27952</strain>
    </source>
</reference>
<dbReference type="Proteomes" id="UP000656319">
    <property type="component" value="Unassembled WGS sequence"/>
</dbReference>
<organism evidence="1 2">
    <name type="scientific">Paraburkholderia hiiakae</name>
    <dbReference type="NCBI Taxonomy" id="1081782"/>
    <lineage>
        <taxon>Bacteria</taxon>
        <taxon>Pseudomonadati</taxon>
        <taxon>Pseudomonadota</taxon>
        <taxon>Betaproteobacteria</taxon>
        <taxon>Burkholderiales</taxon>
        <taxon>Burkholderiaceae</taxon>
        <taxon>Paraburkholderia</taxon>
    </lineage>
</organism>
<sequence length="160" mass="17697">MKLSIMDEQEVRSFAAANESTILRLVIKEDAEQAHSEEHFFGDPFTVSMFMDFVKSLAEIFGGVAAASKVITSAADLFKWARDRLSNESSESHSEATVAERALVLLFEAYVNRRAGIDEGRIAMLLALPRDSVVKALGDLSNRGVARKARDGLWKYVRAS</sequence>
<keyword evidence="2" id="KW-1185">Reference proteome</keyword>
<comment type="caution">
    <text evidence="1">The sequence shown here is derived from an EMBL/GenBank/DDBJ whole genome shotgun (WGS) entry which is preliminary data.</text>
</comment>
<accession>A0ABN7I5N2</accession>